<reference evidence="1 2" key="1">
    <citation type="submission" date="2020-04" db="EMBL/GenBank/DDBJ databases">
        <title>Luteolibacter sp. G-1-1-1 isolated from soil.</title>
        <authorList>
            <person name="Dahal R.H."/>
        </authorList>
    </citation>
    <scope>NUCLEOTIDE SEQUENCE [LARGE SCALE GENOMIC DNA]</scope>
    <source>
        <strain evidence="1 2">G-1-1-1</strain>
    </source>
</reference>
<gene>
    <name evidence="1" type="ORF">HHL09_03280</name>
</gene>
<proteinExistence type="predicted"/>
<evidence type="ECO:0000313" key="1">
    <source>
        <dbReference type="EMBL" id="QJE94839.1"/>
    </source>
</evidence>
<dbReference type="KEGG" id="luo:HHL09_03280"/>
<accession>A0A858REL6</accession>
<protein>
    <submittedName>
        <fullName evidence="1">Uncharacterized protein</fullName>
    </submittedName>
</protein>
<keyword evidence="2" id="KW-1185">Reference proteome</keyword>
<name>A0A858REL6_9BACT</name>
<organism evidence="1 2">
    <name type="scientific">Luteolibacter luteus</name>
    <dbReference type="NCBI Taxonomy" id="2728835"/>
    <lineage>
        <taxon>Bacteria</taxon>
        <taxon>Pseudomonadati</taxon>
        <taxon>Verrucomicrobiota</taxon>
        <taxon>Verrucomicrobiia</taxon>
        <taxon>Verrucomicrobiales</taxon>
        <taxon>Verrucomicrobiaceae</taxon>
        <taxon>Luteolibacter</taxon>
    </lineage>
</organism>
<sequence length="110" mass="12309">MKKSLVWVGIAALLIPASALIELRAQSSVPPEVSKVTFPYGLECVITLDRNTLNLDQTNAAPPPGTSGFYSDWTARGELIYLNDEWCVLRDGTYENWIPRNKILMIRASR</sequence>
<dbReference type="EMBL" id="CP051774">
    <property type="protein sequence ID" value="QJE94839.1"/>
    <property type="molecule type" value="Genomic_DNA"/>
</dbReference>
<evidence type="ECO:0000313" key="2">
    <source>
        <dbReference type="Proteomes" id="UP000501812"/>
    </source>
</evidence>
<dbReference type="RefSeq" id="WP_169453060.1">
    <property type="nucleotide sequence ID" value="NZ_CP051774.1"/>
</dbReference>
<dbReference type="Proteomes" id="UP000501812">
    <property type="component" value="Chromosome"/>
</dbReference>
<dbReference type="AlphaFoldDB" id="A0A858REL6"/>